<reference evidence="7" key="1">
    <citation type="submission" date="2016-12" db="EMBL/GenBank/DDBJ databases">
        <authorList>
            <person name="Song W.-J."/>
            <person name="Kurnit D.M."/>
        </authorList>
    </citation>
    <scope>NUCLEOTIDE SEQUENCE [LARGE SCALE GENOMIC DNA]</scope>
    <source>
        <strain evidence="7">DSM 18488</strain>
    </source>
</reference>
<gene>
    <name evidence="7" type="ORF">SAMN02745220_03010</name>
</gene>
<dbReference type="GO" id="GO:0004888">
    <property type="term" value="F:transmembrane signaling receptor activity"/>
    <property type="evidence" value="ECO:0007669"/>
    <property type="project" value="InterPro"/>
</dbReference>
<dbReference type="CDD" id="cd06225">
    <property type="entry name" value="HAMP"/>
    <property type="match status" value="1"/>
</dbReference>
<dbReference type="InterPro" id="IPR025991">
    <property type="entry name" value="Chemoreceptor_zinc-bind_dom"/>
</dbReference>
<dbReference type="EMBL" id="FRFE01000015">
    <property type="protein sequence ID" value="SHO49687.1"/>
    <property type="molecule type" value="Genomic_DNA"/>
</dbReference>
<dbReference type="PRINTS" id="PR00260">
    <property type="entry name" value="CHEMTRNSDUCR"/>
</dbReference>
<dbReference type="GO" id="GO:0016020">
    <property type="term" value="C:membrane"/>
    <property type="evidence" value="ECO:0007669"/>
    <property type="project" value="InterPro"/>
</dbReference>
<dbReference type="InterPro" id="IPR004089">
    <property type="entry name" value="MCPsignal_dom"/>
</dbReference>
<dbReference type="STRING" id="1121416.SAMN02745220_03010"/>
<comment type="similarity">
    <text evidence="2">Belongs to the methyl-accepting chemotaxis (MCP) protein family.</text>
</comment>
<evidence type="ECO:0000256" key="4">
    <source>
        <dbReference type="SAM" id="Phobius"/>
    </source>
</evidence>
<dbReference type="Pfam" id="PF00015">
    <property type="entry name" value="MCPsignal"/>
    <property type="match status" value="1"/>
</dbReference>
<name>A0A1M7YAQ2_9BACT</name>
<feature type="transmembrane region" description="Helical" evidence="4">
    <location>
        <begin position="194"/>
        <end position="213"/>
    </location>
</feature>
<organism evidence="7 8">
    <name type="scientific">Desulfopila aestuarii DSM 18488</name>
    <dbReference type="NCBI Taxonomy" id="1121416"/>
    <lineage>
        <taxon>Bacteria</taxon>
        <taxon>Pseudomonadati</taxon>
        <taxon>Thermodesulfobacteriota</taxon>
        <taxon>Desulfobulbia</taxon>
        <taxon>Desulfobulbales</taxon>
        <taxon>Desulfocapsaceae</taxon>
        <taxon>Desulfopila</taxon>
    </lineage>
</organism>
<accession>A0A1M7YAQ2</accession>
<dbReference type="InterPro" id="IPR004090">
    <property type="entry name" value="Chemotax_Me-accpt_rcpt"/>
</dbReference>
<dbReference type="Gene3D" id="1.10.8.500">
    <property type="entry name" value="HAMP domain in histidine kinase"/>
    <property type="match status" value="1"/>
</dbReference>
<dbReference type="Gene3D" id="1.10.287.950">
    <property type="entry name" value="Methyl-accepting chemotaxis protein"/>
    <property type="match status" value="1"/>
</dbReference>
<dbReference type="InterPro" id="IPR003660">
    <property type="entry name" value="HAMP_dom"/>
</dbReference>
<dbReference type="Pfam" id="PF13682">
    <property type="entry name" value="CZB"/>
    <property type="match status" value="2"/>
</dbReference>
<dbReference type="GO" id="GO:0007165">
    <property type="term" value="P:signal transduction"/>
    <property type="evidence" value="ECO:0007669"/>
    <property type="project" value="UniProtKB-KW"/>
</dbReference>
<proteinExistence type="inferred from homology"/>
<dbReference type="Proteomes" id="UP000184603">
    <property type="component" value="Unassembled WGS sequence"/>
</dbReference>
<dbReference type="OrthoDB" id="9765597at2"/>
<keyword evidence="4" id="KW-0472">Membrane</keyword>
<protein>
    <submittedName>
        <fullName evidence="7">Methyl-accepting chemotaxis protein</fullName>
    </submittedName>
</protein>
<dbReference type="PANTHER" id="PTHR32089">
    <property type="entry name" value="METHYL-ACCEPTING CHEMOTAXIS PROTEIN MCPB"/>
    <property type="match status" value="1"/>
</dbReference>
<dbReference type="Gene3D" id="1.20.120.30">
    <property type="entry name" value="Aspartate receptor, ligand-binding domain"/>
    <property type="match status" value="2"/>
</dbReference>
<dbReference type="PROSITE" id="PS50885">
    <property type="entry name" value="HAMP"/>
    <property type="match status" value="1"/>
</dbReference>
<keyword evidence="8" id="KW-1185">Reference proteome</keyword>
<evidence type="ECO:0000256" key="3">
    <source>
        <dbReference type="PROSITE-ProRule" id="PRU00284"/>
    </source>
</evidence>
<feature type="domain" description="Methyl-accepting transducer" evidence="5">
    <location>
        <begin position="300"/>
        <end position="522"/>
    </location>
</feature>
<dbReference type="RefSeq" id="WP_073614417.1">
    <property type="nucleotide sequence ID" value="NZ_FRFE01000015.1"/>
</dbReference>
<keyword evidence="4" id="KW-1133">Transmembrane helix</keyword>
<evidence type="ECO:0000256" key="1">
    <source>
        <dbReference type="ARBA" id="ARBA00023224"/>
    </source>
</evidence>
<dbReference type="GO" id="GO:0006935">
    <property type="term" value="P:chemotaxis"/>
    <property type="evidence" value="ECO:0007669"/>
    <property type="project" value="InterPro"/>
</dbReference>
<keyword evidence="4" id="KW-0812">Transmembrane</keyword>
<evidence type="ECO:0000313" key="8">
    <source>
        <dbReference type="Proteomes" id="UP000184603"/>
    </source>
</evidence>
<dbReference type="PROSITE" id="PS50111">
    <property type="entry name" value="CHEMOTAXIS_TRANSDUC_2"/>
    <property type="match status" value="1"/>
</dbReference>
<sequence>MRLKDLSINAKLLAAFGIILILLAGLTAVSLWRFNSTINEVDNNIFAQHLNQEILSREIDHHAFMTKASAFFADPHVTSMEVQTDPRACNLGKWLYGEDRLHAEKQLPDLASLIKQIEQPHSTLHQSVAEINTLAKGQDKATILAKAQEIFDSTTKKAMAETQKHLKDVSAAVETYANSTNDHLHSSTTTGKRLVFILASLAMVIGIFSSLYVSRNITITARKLAKVTDDLAHGNMQVSSDIDQKDEMGQLACSANTLASSLNSMCTRVHGSSSTINTSSDSLLRLSLNLSKLAQTMAGNCRTVAVAAEEMNTNMSAIASATEQTSTNVSMVAAATEEMTSTITEIASGAENARVITDKAVAEAAKASERVKELGKAAEKINKVTETINEIADQTNLLALNATIEAARAGEAGKGFAVVANEIKELAKQTTAATREIQERIEGVQASSEQTIMVISTISEIITSTSEIVSTMAAAVEEQAVTSREIAENVSQASMGMHEVTENITQASLVNGEVARDIANLKVESETVAAGSSDVKELAEEMKYNAQLLENILQNFSFRQPQFNLGQIKDAHFNWKMKLTSVLNGYTSINAKDIPDHHQCEFGKWYDNAPQALSSLPVFKEIGSYHEEVHRKVAEAVNFYNSGNDSVAHQKVEEFETARKKLFKRLDQLYMA</sequence>
<evidence type="ECO:0000259" key="6">
    <source>
        <dbReference type="PROSITE" id="PS50885"/>
    </source>
</evidence>
<evidence type="ECO:0000313" key="7">
    <source>
        <dbReference type="EMBL" id="SHO49687.1"/>
    </source>
</evidence>
<feature type="domain" description="HAMP" evidence="6">
    <location>
        <begin position="215"/>
        <end position="267"/>
    </location>
</feature>
<dbReference type="SUPFAM" id="SSF58104">
    <property type="entry name" value="Methyl-accepting chemotaxis protein (MCP) signaling domain"/>
    <property type="match status" value="1"/>
</dbReference>
<dbReference type="AlphaFoldDB" id="A0A1M7YAQ2"/>
<dbReference type="SMART" id="SM00283">
    <property type="entry name" value="MA"/>
    <property type="match status" value="1"/>
</dbReference>
<evidence type="ECO:0000259" key="5">
    <source>
        <dbReference type="PROSITE" id="PS50111"/>
    </source>
</evidence>
<keyword evidence="1 3" id="KW-0807">Transducer</keyword>
<dbReference type="PANTHER" id="PTHR32089:SF112">
    <property type="entry name" value="LYSOZYME-LIKE PROTEIN-RELATED"/>
    <property type="match status" value="1"/>
</dbReference>
<evidence type="ECO:0000256" key="2">
    <source>
        <dbReference type="ARBA" id="ARBA00029447"/>
    </source>
</evidence>